<keyword evidence="10 13" id="KW-0472">Membrane</keyword>
<evidence type="ECO:0000256" key="9">
    <source>
        <dbReference type="ARBA" id="ARBA00022833"/>
    </source>
</evidence>
<dbReference type="GO" id="GO:0008270">
    <property type="term" value="F:zinc ion binding"/>
    <property type="evidence" value="ECO:0007669"/>
    <property type="project" value="UniProtKB-KW"/>
</dbReference>
<name>M1KID7_ENCCN</name>
<feature type="region of interest" description="Disordered" evidence="12">
    <location>
        <begin position="1"/>
        <end position="29"/>
    </location>
</feature>
<evidence type="ECO:0000256" key="2">
    <source>
        <dbReference type="ARBA" id="ARBA00004308"/>
    </source>
</evidence>
<organism evidence="15">
    <name type="scientific">Encephalitozoon cuniculi</name>
    <name type="common">Microsporidian parasite</name>
    <dbReference type="NCBI Taxonomy" id="6035"/>
    <lineage>
        <taxon>Eukaryota</taxon>
        <taxon>Fungi</taxon>
        <taxon>Fungi incertae sedis</taxon>
        <taxon>Microsporidia</taxon>
        <taxon>Unikaryonidae</taxon>
        <taxon>Encephalitozoon</taxon>
    </lineage>
</organism>
<evidence type="ECO:0000256" key="3">
    <source>
        <dbReference type="ARBA" id="ARBA00004906"/>
    </source>
</evidence>
<evidence type="ECO:0000256" key="7">
    <source>
        <dbReference type="ARBA" id="ARBA00022771"/>
    </source>
</evidence>
<evidence type="ECO:0000259" key="14">
    <source>
        <dbReference type="PROSITE" id="PS50089"/>
    </source>
</evidence>
<dbReference type="UniPathway" id="UPA00143"/>
<dbReference type="VEuPathDB" id="MicrosporidiaDB:ECU11_1130"/>
<dbReference type="InterPro" id="IPR013083">
    <property type="entry name" value="Znf_RING/FYVE/PHD"/>
</dbReference>
<dbReference type="InterPro" id="IPR018957">
    <property type="entry name" value="Znf_C3HC4_RING-type"/>
</dbReference>
<dbReference type="Pfam" id="PF00097">
    <property type="entry name" value="zf-C3HC4"/>
    <property type="match status" value="1"/>
</dbReference>
<evidence type="ECO:0000256" key="11">
    <source>
        <dbReference type="PROSITE-ProRule" id="PRU00175"/>
    </source>
</evidence>
<evidence type="ECO:0000256" key="1">
    <source>
        <dbReference type="ARBA" id="ARBA00000900"/>
    </source>
</evidence>
<protein>
    <recommendedName>
        <fullName evidence="4">RING-type E3 ubiquitin transferase</fullName>
        <ecNumber evidence="4">2.3.2.27</ecNumber>
    </recommendedName>
</protein>
<dbReference type="VEuPathDB" id="MicrosporidiaDB:AEWR_111120"/>
<evidence type="ECO:0000256" key="5">
    <source>
        <dbReference type="ARBA" id="ARBA00022679"/>
    </source>
</evidence>
<feature type="compositionally biased region" description="Basic and acidic residues" evidence="12">
    <location>
        <begin position="16"/>
        <end position="25"/>
    </location>
</feature>
<dbReference type="GO" id="GO:0061630">
    <property type="term" value="F:ubiquitin protein ligase activity"/>
    <property type="evidence" value="ECO:0007669"/>
    <property type="project" value="UniProtKB-EC"/>
</dbReference>
<evidence type="ECO:0000256" key="10">
    <source>
        <dbReference type="ARBA" id="ARBA00023136"/>
    </source>
</evidence>
<keyword evidence="13" id="KW-1133">Transmembrane helix</keyword>
<feature type="transmembrane region" description="Helical" evidence="13">
    <location>
        <begin position="162"/>
        <end position="182"/>
    </location>
</feature>
<comment type="pathway">
    <text evidence="3">Protein modification; protein ubiquitination.</text>
</comment>
<sequence>MSSRFMSKGKGYPMKTRREPEKPDGSSEEAVEAIAGIEGNGRKEDSTRPCREYTCSICYSQPEGPVLTPCGHLFCWGCIYIWSQSTGGCKFCPTCRCRMGIEEVISVLAVDSKKESRGLPPRPANNRKLVKVITPGIKINGTRFGGCFLQEEETNVFSYRTAIGLFTLMCILISVTLKSYLFESDST</sequence>
<keyword evidence="13" id="KW-0812">Transmembrane</keyword>
<evidence type="ECO:0000313" key="15">
    <source>
        <dbReference type="EMBL" id="AGE94971.1"/>
    </source>
</evidence>
<evidence type="ECO:0000256" key="8">
    <source>
        <dbReference type="ARBA" id="ARBA00022786"/>
    </source>
</evidence>
<dbReference type="PROSITE" id="PS50089">
    <property type="entry name" value="ZF_RING_2"/>
    <property type="match status" value="1"/>
</dbReference>
<accession>M1KID7</accession>
<dbReference type="VEuPathDB" id="MicrosporidiaDB:M970_111120"/>
<dbReference type="InterPro" id="IPR001841">
    <property type="entry name" value="Znf_RING"/>
</dbReference>
<dbReference type="GO" id="GO:0016567">
    <property type="term" value="P:protein ubiquitination"/>
    <property type="evidence" value="ECO:0007669"/>
    <property type="project" value="UniProtKB-UniPathway"/>
</dbReference>
<comment type="catalytic activity">
    <reaction evidence="1">
        <text>S-ubiquitinyl-[E2 ubiquitin-conjugating enzyme]-L-cysteine + [acceptor protein]-L-lysine = [E2 ubiquitin-conjugating enzyme]-L-cysteine + N(6)-ubiquitinyl-[acceptor protein]-L-lysine.</text>
        <dbReference type="EC" id="2.3.2.27"/>
    </reaction>
</comment>
<gene>
    <name evidence="15" type="ORF">ECU11_1130</name>
</gene>
<dbReference type="InterPro" id="IPR045103">
    <property type="entry name" value="RNF5/RNF185-like"/>
</dbReference>
<evidence type="ECO:0000256" key="12">
    <source>
        <dbReference type="SAM" id="MobiDB-lite"/>
    </source>
</evidence>
<dbReference type="SUPFAM" id="SSF57850">
    <property type="entry name" value="RING/U-box"/>
    <property type="match status" value="1"/>
</dbReference>
<dbReference type="PANTHER" id="PTHR12313">
    <property type="entry name" value="E3 UBIQUITIN-PROTEIN LIGASE RNF5-RELATED"/>
    <property type="match status" value="1"/>
</dbReference>
<proteinExistence type="predicted"/>
<comment type="subcellular location">
    <subcellularLocation>
        <location evidence="2">Endomembrane system</location>
    </subcellularLocation>
</comment>
<dbReference type="SMART" id="SM00184">
    <property type="entry name" value="RING"/>
    <property type="match status" value="1"/>
</dbReference>
<keyword evidence="6" id="KW-0479">Metal-binding</keyword>
<keyword evidence="8" id="KW-0833">Ubl conjugation pathway</keyword>
<dbReference type="InterPro" id="IPR017907">
    <property type="entry name" value="Znf_RING_CS"/>
</dbReference>
<feature type="domain" description="RING-type" evidence="14">
    <location>
        <begin position="55"/>
        <end position="96"/>
    </location>
</feature>
<dbReference type="EC" id="2.3.2.27" evidence="4"/>
<dbReference type="VEuPathDB" id="MicrosporidiaDB:AEWQ_111120"/>
<evidence type="ECO:0000256" key="13">
    <source>
        <dbReference type="SAM" id="Phobius"/>
    </source>
</evidence>
<dbReference type="AlphaFoldDB" id="M1KID7"/>
<dbReference type="EMBL" id="KC513604">
    <property type="protein sequence ID" value="AGE94971.1"/>
    <property type="molecule type" value="Genomic_DNA"/>
</dbReference>
<evidence type="ECO:0000256" key="4">
    <source>
        <dbReference type="ARBA" id="ARBA00012483"/>
    </source>
</evidence>
<dbReference type="GO" id="GO:0006511">
    <property type="term" value="P:ubiquitin-dependent protein catabolic process"/>
    <property type="evidence" value="ECO:0007669"/>
    <property type="project" value="InterPro"/>
</dbReference>
<keyword evidence="9" id="KW-0862">Zinc</keyword>
<dbReference type="VEuPathDB" id="MicrosporidiaDB:AEWD_111120"/>
<reference evidence="15" key="1">
    <citation type="journal article" date="2013" name="Eukaryot. Cell">
        <title>Extremely Reduced Levels of Heterozygosity in the Vertebrate Pathogen Encephalitozoon cuniculi.</title>
        <authorList>
            <person name="Selman M."/>
            <person name="Sak B."/>
            <person name="Kvac M."/>
            <person name="Farinelli L."/>
            <person name="Weiss L.M."/>
            <person name="Corradi N."/>
        </authorList>
    </citation>
    <scope>NUCLEOTIDE SEQUENCE</scope>
</reference>
<dbReference type="Gene3D" id="3.30.40.10">
    <property type="entry name" value="Zinc/RING finger domain, C3HC4 (zinc finger)"/>
    <property type="match status" value="1"/>
</dbReference>
<dbReference type="GO" id="GO:0005783">
    <property type="term" value="C:endoplasmic reticulum"/>
    <property type="evidence" value="ECO:0007669"/>
    <property type="project" value="InterPro"/>
</dbReference>
<evidence type="ECO:0000256" key="6">
    <source>
        <dbReference type="ARBA" id="ARBA00022723"/>
    </source>
</evidence>
<dbReference type="PROSITE" id="PS00518">
    <property type="entry name" value="ZF_RING_1"/>
    <property type="match status" value="1"/>
</dbReference>
<keyword evidence="5" id="KW-0808">Transferase</keyword>
<keyword evidence="7 11" id="KW-0863">Zinc-finger</keyword>